<dbReference type="InterPro" id="IPR013122">
    <property type="entry name" value="PKD1_2_channel"/>
</dbReference>
<dbReference type="OrthoDB" id="444119at2759"/>
<feature type="transmembrane region" description="Helical" evidence="7">
    <location>
        <begin position="50"/>
        <end position="72"/>
    </location>
</feature>
<keyword evidence="3 7" id="KW-0812">Transmembrane</keyword>
<dbReference type="InterPro" id="IPR051223">
    <property type="entry name" value="Polycystin"/>
</dbReference>
<keyword evidence="5 7" id="KW-0472">Membrane</keyword>
<name>A0A7J6LKG1_PERCH</name>
<feature type="transmembrane region" description="Helical" evidence="7">
    <location>
        <begin position="568"/>
        <end position="596"/>
    </location>
</feature>
<dbReference type="InterPro" id="IPR027359">
    <property type="entry name" value="Volt_channel_dom_sf"/>
</dbReference>
<evidence type="ECO:0000313" key="11">
    <source>
        <dbReference type="Proteomes" id="UP000591131"/>
    </source>
</evidence>
<gene>
    <name evidence="10" type="primary">PKD2_2</name>
    <name evidence="10" type="ORF">FOL47_007597</name>
</gene>
<evidence type="ECO:0000259" key="8">
    <source>
        <dbReference type="Pfam" id="PF08016"/>
    </source>
</evidence>
<dbReference type="InterPro" id="IPR046791">
    <property type="entry name" value="Polycystin_dom"/>
</dbReference>
<comment type="similarity">
    <text evidence="2">Belongs to the polycystin family.</text>
</comment>
<comment type="subcellular location">
    <subcellularLocation>
        <location evidence="1">Membrane</location>
        <topology evidence="1">Multi-pass membrane protein</topology>
    </subcellularLocation>
</comment>
<protein>
    <submittedName>
        <fullName evidence="10">TRP-like ion channel Pkd2</fullName>
    </submittedName>
</protein>
<evidence type="ECO:0000256" key="1">
    <source>
        <dbReference type="ARBA" id="ARBA00004141"/>
    </source>
</evidence>
<keyword evidence="4 7" id="KW-1133">Transmembrane helix</keyword>
<dbReference type="Gene3D" id="1.20.120.350">
    <property type="entry name" value="Voltage-gated potassium channels. Chain C"/>
    <property type="match status" value="1"/>
</dbReference>
<evidence type="ECO:0000259" key="9">
    <source>
        <dbReference type="Pfam" id="PF20519"/>
    </source>
</evidence>
<feature type="region of interest" description="Disordered" evidence="6">
    <location>
        <begin position="1"/>
        <end position="26"/>
    </location>
</feature>
<accession>A0A7J6LKG1</accession>
<feature type="domain" description="Polycystin cation channel PKD1/PKD2" evidence="8">
    <location>
        <begin position="363"/>
        <end position="415"/>
    </location>
</feature>
<dbReference type="Proteomes" id="UP000591131">
    <property type="component" value="Unassembled WGS sequence"/>
</dbReference>
<dbReference type="GO" id="GO:0016020">
    <property type="term" value="C:membrane"/>
    <property type="evidence" value="ECO:0007669"/>
    <property type="project" value="UniProtKB-SubCell"/>
</dbReference>
<evidence type="ECO:0000256" key="7">
    <source>
        <dbReference type="SAM" id="Phobius"/>
    </source>
</evidence>
<sequence>MDPHRRTARPRGSFRGGTVRATSRQQDAAAAARELKRRAREASTRMRIRAAILLVMFLVFMVTFTVTVLASLDQTTVNLTQHLRDKFLAGGLLKGIRDEPSFWKYIRRGLREALYPETIDSQMAKDLVGSTSGTAMVPIDVDDWMFGSPRLRQHRVTASQNCEGGSMFSLWTITCFGEFSGSNIQKEPYGVELLDGNGLPITVADVLALGRGESVTRASNNFKTDEEVRREEIDGRYIWFEYEDIGTDGAGTSTSLPDHKGKYGTYPPGGYVLQLPTNADDYDRRTELLEIARFVDLSTRVVFIEASIWNNNLGLFAVVLVAIEFSASGLVATDVDVTVLQPRLFLTPEGLGSIQEWIATFGEIVIVMFILYYVAEEASELATSRWKYFRDPWNILDWITLVFLISAFATRLKIYSSTPLALITYTTQPLTSINLGVEINTYAPATLDFAVLELQDANVYTDLQQIAIDVRFAKQMYALAAISISVKVTKFLASLPYIKLLVKSLHGAYEQFGAFFILFVTTLIGFVMAFNVAFGTSIGELSTFGQALLFLVRGFLKDVDLSRIYAEGPVVGSIAVLLFVAIMYFLMANLLFAIIVANHEEGRDDNEDDEKDEVQGSLAQLKSWFMTKFEVKRRLKLYAPRLYMKIFHKSGDKRSPSKDASPEKAEEPLELTVDAADAMQDSGEFDMEQALADLRLSDDPAVRRRLALRVSRHLITSAEDIMPSIEHMAGRALSKVQAIGIGVSSGMGECLEVVEGLQRAADNITERVEELRAQQIEAIGEE</sequence>
<feature type="domain" description="Polycystin" evidence="9">
    <location>
        <begin position="141"/>
        <end position="338"/>
    </location>
</feature>
<feature type="domain" description="Polycystin cation channel PKD1/PKD2" evidence="8">
    <location>
        <begin position="444"/>
        <end position="598"/>
    </location>
</feature>
<dbReference type="PANTHER" id="PTHR10877">
    <property type="entry name" value="POLYCYSTIN FAMILY MEMBER"/>
    <property type="match status" value="1"/>
</dbReference>
<dbReference type="AlphaFoldDB" id="A0A7J6LKG1"/>
<evidence type="ECO:0000256" key="3">
    <source>
        <dbReference type="ARBA" id="ARBA00022692"/>
    </source>
</evidence>
<evidence type="ECO:0000256" key="2">
    <source>
        <dbReference type="ARBA" id="ARBA00007200"/>
    </source>
</evidence>
<comment type="caution">
    <text evidence="10">The sequence shown here is derived from an EMBL/GenBank/DDBJ whole genome shotgun (WGS) entry which is preliminary data.</text>
</comment>
<proteinExistence type="inferred from homology"/>
<dbReference type="Pfam" id="PF20519">
    <property type="entry name" value="Polycystin_dom"/>
    <property type="match status" value="1"/>
</dbReference>
<dbReference type="EMBL" id="JAAPAO010000454">
    <property type="protein sequence ID" value="KAF4659381.1"/>
    <property type="molecule type" value="Genomic_DNA"/>
</dbReference>
<feature type="transmembrane region" description="Helical" evidence="7">
    <location>
        <begin position="512"/>
        <end position="532"/>
    </location>
</feature>
<dbReference type="Pfam" id="PF08016">
    <property type="entry name" value="PKD_channel"/>
    <property type="match status" value="2"/>
</dbReference>
<dbReference type="PANTHER" id="PTHR10877:SF183">
    <property type="entry name" value="AT14535P-RELATED"/>
    <property type="match status" value="1"/>
</dbReference>
<keyword evidence="11" id="KW-1185">Reference proteome</keyword>
<feature type="transmembrane region" description="Helical" evidence="7">
    <location>
        <begin position="354"/>
        <end position="375"/>
    </location>
</feature>
<evidence type="ECO:0000256" key="4">
    <source>
        <dbReference type="ARBA" id="ARBA00022989"/>
    </source>
</evidence>
<reference evidence="10 11" key="1">
    <citation type="submission" date="2020-04" db="EMBL/GenBank/DDBJ databases">
        <title>Perkinsus chesapeaki whole genome sequence.</title>
        <authorList>
            <person name="Bogema D.R."/>
        </authorList>
    </citation>
    <scope>NUCLEOTIDE SEQUENCE [LARGE SCALE GENOMIC DNA]</scope>
    <source>
        <strain evidence="10">ATCC PRA-425</strain>
    </source>
</reference>
<evidence type="ECO:0000256" key="6">
    <source>
        <dbReference type="SAM" id="MobiDB-lite"/>
    </source>
</evidence>
<evidence type="ECO:0000256" key="5">
    <source>
        <dbReference type="ARBA" id="ARBA00023136"/>
    </source>
</evidence>
<evidence type="ECO:0000313" key="10">
    <source>
        <dbReference type="EMBL" id="KAF4659381.1"/>
    </source>
</evidence>
<organism evidence="10 11">
    <name type="scientific">Perkinsus chesapeaki</name>
    <name type="common">Clam parasite</name>
    <name type="synonym">Perkinsus andrewsi</name>
    <dbReference type="NCBI Taxonomy" id="330153"/>
    <lineage>
        <taxon>Eukaryota</taxon>
        <taxon>Sar</taxon>
        <taxon>Alveolata</taxon>
        <taxon>Perkinsozoa</taxon>
        <taxon>Perkinsea</taxon>
        <taxon>Perkinsida</taxon>
        <taxon>Perkinsidae</taxon>
        <taxon>Perkinsus</taxon>
    </lineage>
</organism>